<dbReference type="AlphaFoldDB" id="A0AAE1M9J7"/>
<evidence type="ECO:0000313" key="8">
    <source>
        <dbReference type="Proteomes" id="UP001293593"/>
    </source>
</evidence>
<evidence type="ECO:0008006" key="9">
    <source>
        <dbReference type="Google" id="ProtNLM"/>
    </source>
</evidence>
<reference evidence="7" key="1">
    <citation type="submission" date="2023-10" db="EMBL/GenBank/DDBJ databases">
        <title>Chromosome-level genome of the transformable northern wattle, Acacia crassicarpa.</title>
        <authorList>
            <person name="Massaro I."/>
            <person name="Sinha N.R."/>
            <person name="Poethig S."/>
            <person name="Leichty A.R."/>
        </authorList>
    </citation>
    <scope>NUCLEOTIDE SEQUENCE</scope>
    <source>
        <strain evidence="7">Acra3RX</strain>
        <tissue evidence="7">Leaf</tissue>
    </source>
</reference>
<name>A0AAE1M9J7_9FABA</name>
<proteinExistence type="predicted"/>
<keyword evidence="4 6" id="KW-0472">Membrane</keyword>
<keyword evidence="2 6" id="KW-0812">Transmembrane</keyword>
<evidence type="ECO:0000256" key="6">
    <source>
        <dbReference type="SAM" id="Phobius"/>
    </source>
</evidence>
<evidence type="ECO:0000256" key="4">
    <source>
        <dbReference type="ARBA" id="ARBA00023136"/>
    </source>
</evidence>
<keyword evidence="8" id="KW-1185">Reference proteome</keyword>
<feature type="region of interest" description="Disordered" evidence="5">
    <location>
        <begin position="321"/>
        <end position="341"/>
    </location>
</feature>
<dbReference type="Pfam" id="PF21729">
    <property type="entry name" value="IRX15_IRX15L_GXM"/>
    <property type="match status" value="1"/>
</dbReference>
<accession>A0AAE1M9J7</accession>
<feature type="compositionally biased region" description="Basic and acidic residues" evidence="5">
    <location>
        <begin position="332"/>
        <end position="341"/>
    </location>
</feature>
<comment type="caution">
    <text evidence="7">The sequence shown here is derived from an EMBL/GenBank/DDBJ whole genome shotgun (WGS) entry which is preliminary data.</text>
</comment>
<dbReference type="GO" id="GO:0045492">
    <property type="term" value="P:xylan biosynthetic process"/>
    <property type="evidence" value="ECO:0007669"/>
    <property type="project" value="InterPro"/>
</dbReference>
<evidence type="ECO:0000256" key="1">
    <source>
        <dbReference type="ARBA" id="ARBA00004194"/>
    </source>
</evidence>
<evidence type="ECO:0000256" key="2">
    <source>
        <dbReference type="ARBA" id="ARBA00022692"/>
    </source>
</evidence>
<evidence type="ECO:0000313" key="7">
    <source>
        <dbReference type="EMBL" id="KAK4256944.1"/>
    </source>
</evidence>
<gene>
    <name evidence="7" type="ORF">QN277_006601</name>
</gene>
<evidence type="ECO:0000256" key="5">
    <source>
        <dbReference type="SAM" id="MobiDB-lite"/>
    </source>
</evidence>
<dbReference type="Proteomes" id="UP001293593">
    <property type="component" value="Unassembled WGS sequence"/>
</dbReference>
<dbReference type="PANTHER" id="PTHR31444">
    <property type="entry name" value="OS11G0490100 PROTEIN"/>
    <property type="match status" value="1"/>
</dbReference>
<dbReference type="EMBL" id="JAWXYG010000012">
    <property type="protein sequence ID" value="KAK4256944.1"/>
    <property type="molecule type" value="Genomic_DNA"/>
</dbReference>
<dbReference type="InterPro" id="IPR006514">
    <property type="entry name" value="IRX15/GXM/AGM"/>
</dbReference>
<feature type="transmembrane region" description="Helical" evidence="6">
    <location>
        <begin position="49"/>
        <end position="70"/>
    </location>
</feature>
<evidence type="ECO:0000256" key="3">
    <source>
        <dbReference type="ARBA" id="ARBA00022989"/>
    </source>
</evidence>
<dbReference type="GO" id="GO:0000139">
    <property type="term" value="C:Golgi membrane"/>
    <property type="evidence" value="ECO:0007669"/>
    <property type="project" value="UniProtKB-SubCell"/>
</dbReference>
<organism evidence="7 8">
    <name type="scientific">Acacia crassicarpa</name>
    <name type="common">northern wattle</name>
    <dbReference type="NCBI Taxonomy" id="499986"/>
    <lineage>
        <taxon>Eukaryota</taxon>
        <taxon>Viridiplantae</taxon>
        <taxon>Streptophyta</taxon>
        <taxon>Embryophyta</taxon>
        <taxon>Tracheophyta</taxon>
        <taxon>Spermatophyta</taxon>
        <taxon>Magnoliopsida</taxon>
        <taxon>eudicotyledons</taxon>
        <taxon>Gunneridae</taxon>
        <taxon>Pentapetalae</taxon>
        <taxon>rosids</taxon>
        <taxon>fabids</taxon>
        <taxon>Fabales</taxon>
        <taxon>Fabaceae</taxon>
        <taxon>Caesalpinioideae</taxon>
        <taxon>mimosoid clade</taxon>
        <taxon>Acacieae</taxon>
        <taxon>Acacia</taxon>
    </lineage>
</organism>
<dbReference type="NCBIfam" id="TIGR01627">
    <property type="entry name" value="A_thal_3515"/>
    <property type="match status" value="1"/>
</dbReference>
<comment type="subcellular location">
    <subcellularLocation>
        <location evidence="1">Golgi apparatus membrane</location>
        <topology evidence="1">Single-pass membrane protein</topology>
    </subcellularLocation>
</comment>
<keyword evidence="3 6" id="KW-1133">Transmembrane helix</keyword>
<protein>
    <recommendedName>
        <fullName evidence="9">Polysaccharide biosynthesis domain-containing protein</fullName>
    </recommendedName>
</protein>
<sequence>MPPEVLHFRPLLPPLVQLSSVTTQPQENQPSSPKLSQGTKRMSLTKRELIPILVLILSVMSVLRLLSIIVSTSSSSHVLPGLSPGPQHRRFVLNAPETASSKKPTRPPSVTALTKKEFRVLSNLISQKVPCNLLIFGFQSQYLSLSSMNADGSTIFLEDDPDKLSEVRFSSNSTRIYRTGYNIPAKDAYELLKDARQNSDCAPTNPKMLRKSKCKLALKNLPAEVYEKNWDVLVVDGPNGDSPESPGRMAPIYTASVLARAGNVSDVVVHDVDRIIEKWFSWEFLCAENLLHSKGKLWHFRIDNFDSTRFCTDEIKTKQQKHSVRVKQSKMSSRDLKSHRE</sequence>
<feature type="region of interest" description="Disordered" evidence="5">
    <location>
        <begin position="21"/>
        <end position="40"/>
    </location>
</feature>